<evidence type="ECO:0000259" key="10">
    <source>
        <dbReference type="Pfam" id="PF07732"/>
    </source>
</evidence>
<dbReference type="EMBL" id="JABBWK010000061">
    <property type="protein sequence ID" value="KAG1895892.1"/>
    <property type="molecule type" value="Genomic_DNA"/>
</dbReference>
<dbReference type="FunFam" id="2.60.40.420:FF:000045">
    <property type="entry name" value="Laccase 2"/>
    <property type="match status" value="1"/>
</dbReference>
<keyword evidence="5" id="KW-1015">Disulfide bond</keyword>
<accession>A0AAD4DYB3</accession>
<evidence type="ECO:0000256" key="4">
    <source>
        <dbReference type="ARBA" id="ARBA00023008"/>
    </source>
</evidence>
<evidence type="ECO:0000259" key="8">
    <source>
        <dbReference type="Pfam" id="PF00394"/>
    </source>
</evidence>
<dbReference type="InterPro" id="IPR001117">
    <property type="entry name" value="Cu-oxidase_2nd"/>
</dbReference>
<evidence type="ECO:0000256" key="5">
    <source>
        <dbReference type="ARBA" id="ARBA00023157"/>
    </source>
</evidence>
<evidence type="ECO:0000256" key="1">
    <source>
        <dbReference type="ARBA" id="ARBA00010609"/>
    </source>
</evidence>
<dbReference type="PROSITE" id="PS00079">
    <property type="entry name" value="MULTICOPPER_OXIDASE1"/>
    <property type="match status" value="1"/>
</dbReference>
<dbReference type="GO" id="GO:0005507">
    <property type="term" value="F:copper ion binding"/>
    <property type="evidence" value="ECO:0007669"/>
    <property type="project" value="InterPro"/>
</dbReference>
<keyword evidence="12" id="KW-1185">Reference proteome</keyword>
<dbReference type="Pfam" id="PF00394">
    <property type="entry name" value="Cu-oxidase"/>
    <property type="match status" value="1"/>
</dbReference>
<gene>
    <name evidence="11" type="ORF">F5891DRAFT_644081</name>
</gene>
<feature type="signal peptide" evidence="7">
    <location>
        <begin position="1"/>
        <end position="16"/>
    </location>
</feature>
<reference evidence="11" key="1">
    <citation type="journal article" date="2020" name="New Phytol.">
        <title>Comparative genomics reveals dynamic genome evolution in host specialist ectomycorrhizal fungi.</title>
        <authorList>
            <person name="Lofgren L.A."/>
            <person name="Nguyen N.H."/>
            <person name="Vilgalys R."/>
            <person name="Ruytinx J."/>
            <person name="Liao H.L."/>
            <person name="Branco S."/>
            <person name="Kuo A."/>
            <person name="LaButti K."/>
            <person name="Lipzen A."/>
            <person name="Andreopoulos W."/>
            <person name="Pangilinan J."/>
            <person name="Riley R."/>
            <person name="Hundley H."/>
            <person name="Na H."/>
            <person name="Barry K."/>
            <person name="Grigoriev I.V."/>
            <person name="Stajich J.E."/>
            <person name="Kennedy P.G."/>
        </authorList>
    </citation>
    <scope>NUCLEOTIDE SEQUENCE</scope>
    <source>
        <strain evidence="11">FC203</strain>
    </source>
</reference>
<evidence type="ECO:0000313" key="12">
    <source>
        <dbReference type="Proteomes" id="UP001195769"/>
    </source>
</evidence>
<dbReference type="SUPFAM" id="SSF49503">
    <property type="entry name" value="Cupredoxins"/>
    <property type="match status" value="3"/>
</dbReference>
<dbReference type="InterPro" id="IPR011706">
    <property type="entry name" value="Cu-oxidase_C"/>
</dbReference>
<dbReference type="Gene3D" id="2.60.40.420">
    <property type="entry name" value="Cupredoxins - blue copper proteins"/>
    <property type="match status" value="3"/>
</dbReference>
<dbReference type="Pfam" id="PF07731">
    <property type="entry name" value="Cu-oxidase_2"/>
    <property type="match status" value="1"/>
</dbReference>
<dbReference type="Pfam" id="PF07732">
    <property type="entry name" value="Cu-oxidase_3"/>
    <property type="match status" value="1"/>
</dbReference>
<dbReference type="AlphaFoldDB" id="A0AAD4DYB3"/>
<feature type="domain" description="Plastocyanin-like" evidence="8">
    <location>
        <begin position="175"/>
        <end position="312"/>
    </location>
</feature>
<dbReference type="InterPro" id="IPR045087">
    <property type="entry name" value="Cu-oxidase_fam"/>
</dbReference>
<name>A0AAD4DYB3_9AGAM</name>
<evidence type="ECO:0000256" key="7">
    <source>
        <dbReference type="SAM" id="SignalP"/>
    </source>
</evidence>
<dbReference type="InterPro" id="IPR033138">
    <property type="entry name" value="Cu_oxidase_CS"/>
</dbReference>
<dbReference type="Proteomes" id="UP001195769">
    <property type="component" value="Unassembled WGS sequence"/>
</dbReference>
<feature type="chain" id="PRO_5041974345" evidence="7">
    <location>
        <begin position="17"/>
        <end position="553"/>
    </location>
</feature>
<protein>
    <submittedName>
        <fullName evidence="11">Laccase</fullName>
    </submittedName>
</protein>
<feature type="domain" description="Plastocyanin-like" evidence="9">
    <location>
        <begin position="373"/>
        <end position="484"/>
    </location>
</feature>
<dbReference type="PANTHER" id="PTHR11709">
    <property type="entry name" value="MULTI-COPPER OXIDASE"/>
    <property type="match status" value="1"/>
</dbReference>
<dbReference type="PANTHER" id="PTHR11709:SF511">
    <property type="entry name" value="LACCASE"/>
    <property type="match status" value="1"/>
</dbReference>
<feature type="domain" description="Plastocyanin-like" evidence="10">
    <location>
        <begin position="43"/>
        <end position="162"/>
    </location>
</feature>
<comment type="similarity">
    <text evidence="1">Belongs to the multicopper oxidase family.</text>
</comment>
<organism evidence="11 12">
    <name type="scientific">Suillus fuscotomentosus</name>
    <dbReference type="NCBI Taxonomy" id="1912939"/>
    <lineage>
        <taxon>Eukaryota</taxon>
        <taxon>Fungi</taxon>
        <taxon>Dikarya</taxon>
        <taxon>Basidiomycota</taxon>
        <taxon>Agaricomycotina</taxon>
        <taxon>Agaricomycetes</taxon>
        <taxon>Agaricomycetidae</taxon>
        <taxon>Boletales</taxon>
        <taxon>Suillineae</taxon>
        <taxon>Suillaceae</taxon>
        <taxon>Suillus</taxon>
    </lineage>
</organism>
<dbReference type="GeneID" id="64666920"/>
<keyword evidence="3" id="KW-0560">Oxidoreductase</keyword>
<dbReference type="InterPro" id="IPR008972">
    <property type="entry name" value="Cupredoxin"/>
</dbReference>
<proteinExistence type="inferred from homology"/>
<evidence type="ECO:0000256" key="6">
    <source>
        <dbReference type="ARBA" id="ARBA00023180"/>
    </source>
</evidence>
<evidence type="ECO:0000259" key="9">
    <source>
        <dbReference type="Pfam" id="PF07731"/>
    </source>
</evidence>
<keyword evidence="6" id="KW-0325">Glycoprotein</keyword>
<dbReference type="InterPro" id="IPR011707">
    <property type="entry name" value="Cu-oxidase-like_N"/>
</dbReference>
<comment type="caution">
    <text evidence="11">The sequence shown here is derived from an EMBL/GenBank/DDBJ whole genome shotgun (WGS) entry which is preliminary data.</text>
</comment>
<evidence type="ECO:0000256" key="3">
    <source>
        <dbReference type="ARBA" id="ARBA00023002"/>
    </source>
</evidence>
<dbReference type="GO" id="GO:0016491">
    <property type="term" value="F:oxidoreductase activity"/>
    <property type="evidence" value="ECO:0007669"/>
    <property type="project" value="UniProtKB-KW"/>
</dbReference>
<evidence type="ECO:0000256" key="2">
    <source>
        <dbReference type="ARBA" id="ARBA00022723"/>
    </source>
</evidence>
<keyword evidence="2" id="KW-0479">Metal-binding</keyword>
<keyword evidence="4" id="KW-0186">Copper</keyword>
<evidence type="ECO:0000313" key="11">
    <source>
        <dbReference type="EMBL" id="KAG1895892.1"/>
    </source>
</evidence>
<dbReference type="RefSeq" id="XP_041221468.1">
    <property type="nucleotide sequence ID" value="XM_041372622.1"/>
</dbReference>
<keyword evidence="7" id="KW-0732">Signal</keyword>
<sequence length="553" mass="61346">MFILFLVVSLISSINATSIVSRSQSYPLSQPAAHGPTTQLTISNKVISPDGFHRSAIVVNGESPGHLITGQKGDMFNIEVVNQLSEKSMLLLTGVHWHGIDQYKTNYYDGASGITQCPITPNHSFTYSFSAQNQAGTFWYHSHHSVQYCDGLRGPLIIYDPEDPSAHMYDVDDASTVITLTDWYHPVAHKLLHTIPAANSTLINGLGRYAGGPQSDLAVINVTRGKRYRFRLIQMSCEANIKFSIDGHNLTIIEADGELTEPLVVDQLQILAGQRYSVVLEANQSVDNYWIRGIPNINQTYNGSAILRYHGAPKAEPTTLDTPSTKPLKETDLRALNSSGYGNPDYNIALEVSFKNITNKFHFYVNETEFKAPENPVLSQILEGTDPSQLHPKGSVHVLEANKVVELTMIMIDAPGGPHPMHLHGHPFDVVQSAGNSTFNYVNPVRRDVVGVGCENGAGAECKDNEKQVVIRWVTDNSGPWSLHWYDINSIKLSRTVLTLNNSHIDFHIDEGFAVVMAESPKDTRAHVSPVPKEWGRLCPIYEEYKRTHPDEI</sequence>